<keyword evidence="5 8" id="KW-0378">Hydrolase</keyword>
<comment type="caution">
    <text evidence="10">The sequence shown here is derived from an EMBL/GenBank/DDBJ whole genome shotgun (WGS) entry which is preliminary data.</text>
</comment>
<gene>
    <name evidence="8" type="primary">vapC</name>
    <name evidence="10" type="ORF">GGR27_004046</name>
</gene>
<feature type="domain" description="PIN" evidence="9">
    <location>
        <begin position="3"/>
        <end position="123"/>
    </location>
</feature>
<dbReference type="InterPro" id="IPR022907">
    <property type="entry name" value="VapC_family"/>
</dbReference>
<protein>
    <recommendedName>
        <fullName evidence="8">Ribonuclease VapC</fullName>
        <shortName evidence="8">RNase VapC</shortName>
        <ecNumber evidence="8">3.1.-.-</ecNumber>
    </recommendedName>
    <alternativeName>
        <fullName evidence="8">Toxin VapC</fullName>
    </alternativeName>
</protein>
<evidence type="ECO:0000256" key="1">
    <source>
        <dbReference type="ARBA" id="ARBA00001946"/>
    </source>
</evidence>
<evidence type="ECO:0000256" key="3">
    <source>
        <dbReference type="ARBA" id="ARBA00022722"/>
    </source>
</evidence>
<evidence type="ECO:0000256" key="8">
    <source>
        <dbReference type="HAMAP-Rule" id="MF_00265"/>
    </source>
</evidence>
<comment type="function">
    <text evidence="8">Toxic component of a toxin-antitoxin (TA) system. An RNase.</text>
</comment>
<dbReference type="GO" id="GO:0004519">
    <property type="term" value="F:endonuclease activity"/>
    <property type="evidence" value="ECO:0007669"/>
    <property type="project" value="UniProtKB-KW"/>
</dbReference>
<dbReference type="Proteomes" id="UP000770785">
    <property type="component" value="Unassembled WGS sequence"/>
</dbReference>
<evidence type="ECO:0000256" key="5">
    <source>
        <dbReference type="ARBA" id="ARBA00022801"/>
    </source>
</evidence>
<feature type="binding site" evidence="8">
    <location>
        <position position="6"/>
    </location>
    <ligand>
        <name>Mg(2+)</name>
        <dbReference type="ChEBI" id="CHEBI:18420"/>
    </ligand>
</feature>
<keyword evidence="10" id="KW-0255">Endonuclease</keyword>
<dbReference type="InterPro" id="IPR050556">
    <property type="entry name" value="Type_II_TA_system_RNase"/>
</dbReference>
<dbReference type="RefSeq" id="WP_209038011.1">
    <property type="nucleotide sequence ID" value="NZ_JAATJH010000016.1"/>
</dbReference>
<dbReference type="PANTHER" id="PTHR33653">
    <property type="entry name" value="RIBONUCLEASE VAPC2"/>
    <property type="match status" value="1"/>
</dbReference>
<proteinExistence type="inferred from homology"/>
<dbReference type="HAMAP" id="MF_00265">
    <property type="entry name" value="VapC_Nob1"/>
    <property type="match status" value="1"/>
</dbReference>
<feature type="binding site" evidence="8">
    <location>
        <position position="96"/>
    </location>
    <ligand>
        <name>Mg(2+)</name>
        <dbReference type="ChEBI" id="CHEBI:18420"/>
    </ligand>
</feature>
<keyword evidence="11" id="KW-1185">Reference proteome</keyword>
<evidence type="ECO:0000313" key="11">
    <source>
        <dbReference type="Proteomes" id="UP000770785"/>
    </source>
</evidence>
<keyword evidence="4 8" id="KW-0479">Metal-binding</keyword>
<keyword evidence="3 8" id="KW-0540">Nuclease</keyword>
<dbReference type="CDD" id="cd18743">
    <property type="entry name" value="PIN_VapC4-5_FitB-like"/>
    <property type="match status" value="1"/>
</dbReference>
<evidence type="ECO:0000256" key="6">
    <source>
        <dbReference type="ARBA" id="ARBA00022842"/>
    </source>
</evidence>
<evidence type="ECO:0000259" key="9">
    <source>
        <dbReference type="Pfam" id="PF01850"/>
    </source>
</evidence>
<keyword evidence="6 8" id="KW-0460">Magnesium</keyword>
<dbReference type="PANTHER" id="PTHR33653:SF1">
    <property type="entry name" value="RIBONUCLEASE VAPC2"/>
    <property type="match status" value="1"/>
</dbReference>
<dbReference type="Pfam" id="PF01850">
    <property type="entry name" value="PIN"/>
    <property type="match status" value="1"/>
</dbReference>
<reference evidence="10 11" key="1">
    <citation type="submission" date="2020-03" db="EMBL/GenBank/DDBJ databases">
        <title>Genomic Encyclopedia of Type Strains, Phase IV (KMG-IV): sequencing the most valuable type-strain genomes for metagenomic binning, comparative biology and taxonomic classification.</title>
        <authorList>
            <person name="Goeker M."/>
        </authorList>
    </citation>
    <scope>NUCLEOTIDE SEQUENCE [LARGE SCALE GENOMIC DNA]</scope>
    <source>
        <strain evidence="10 11">DSM 105096</strain>
    </source>
</reference>
<keyword evidence="2 8" id="KW-1277">Toxin-antitoxin system</keyword>
<dbReference type="Gene3D" id="3.40.50.1010">
    <property type="entry name" value="5'-nuclease"/>
    <property type="match status" value="1"/>
</dbReference>
<dbReference type="InterPro" id="IPR029060">
    <property type="entry name" value="PIN-like_dom_sf"/>
</dbReference>
<dbReference type="EMBL" id="JAATJH010000016">
    <property type="protein sequence ID" value="NJC28521.1"/>
    <property type="molecule type" value="Genomic_DNA"/>
</dbReference>
<dbReference type="EC" id="3.1.-.-" evidence="8"/>
<dbReference type="InterPro" id="IPR002716">
    <property type="entry name" value="PIN_dom"/>
</dbReference>
<evidence type="ECO:0000256" key="4">
    <source>
        <dbReference type="ARBA" id="ARBA00022723"/>
    </source>
</evidence>
<keyword evidence="8" id="KW-0800">Toxin</keyword>
<dbReference type="GO" id="GO:0016787">
    <property type="term" value="F:hydrolase activity"/>
    <property type="evidence" value="ECO:0007669"/>
    <property type="project" value="UniProtKB-KW"/>
</dbReference>
<dbReference type="SUPFAM" id="SSF88723">
    <property type="entry name" value="PIN domain-like"/>
    <property type="match status" value="1"/>
</dbReference>
<evidence type="ECO:0000256" key="7">
    <source>
        <dbReference type="ARBA" id="ARBA00038093"/>
    </source>
</evidence>
<organism evidence="10 11">
    <name type="scientific">Neolewinella antarctica</name>
    <dbReference type="NCBI Taxonomy" id="442734"/>
    <lineage>
        <taxon>Bacteria</taxon>
        <taxon>Pseudomonadati</taxon>
        <taxon>Bacteroidota</taxon>
        <taxon>Saprospiria</taxon>
        <taxon>Saprospirales</taxon>
        <taxon>Lewinellaceae</taxon>
        <taxon>Neolewinella</taxon>
    </lineage>
</organism>
<name>A0ABX0XI40_9BACT</name>
<evidence type="ECO:0000256" key="2">
    <source>
        <dbReference type="ARBA" id="ARBA00022649"/>
    </source>
</evidence>
<sequence>MKYLIDTDICIFYFKGKFDLHEKIGSVGVDNCYVSEITLLELTYGAHNSTRFEQRITEVSKLEELFDVLPIRPIADIYGQERKRLKNDGNLIPNFDLLIGCTAKFHDMVMVTRNTKHFERIAGIKIENWID</sequence>
<accession>A0ABX0XI40</accession>
<comment type="similarity">
    <text evidence="7 8">Belongs to the PINc/VapC protein family.</text>
</comment>
<comment type="cofactor">
    <cofactor evidence="1 8">
        <name>Mg(2+)</name>
        <dbReference type="ChEBI" id="CHEBI:18420"/>
    </cofactor>
</comment>
<evidence type="ECO:0000313" key="10">
    <source>
        <dbReference type="EMBL" id="NJC28521.1"/>
    </source>
</evidence>